<dbReference type="Pfam" id="PF00089">
    <property type="entry name" value="Trypsin"/>
    <property type="match status" value="1"/>
</dbReference>
<dbReference type="OrthoDB" id="8189841at2759"/>
<keyword evidence="5" id="KW-1185">Reference proteome</keyword>
<evidence type="ECO:0000259" key="3">
    <source>
        <dbReference type="PROSITE" id="PS50240"/>
    </source>
</evidence>
<feature type="domain" description="Peptidase S1" evidence="3">
    <location>
        <begin position="17"/>
        <end position="251"/>
    </location>
</feature>
<evidence type="ECO:0000313" key="4">
    <source>
        <dbReference type="EMBL" id="KAF7995400.1"/>
    </source>
</evidence>
<dbReference type="InterPro" id="IPR043504">
    <property type="entry name" value="Peptidase_S1_PA_chymotrypsin"/>
</dbReference>
<keyword evidence="1" id="KW-1015">Disulfide bond</keyword>
<dbReference type="EMBL" id="JACMRX010000002">
    <property type="protein sequence ID" value="KAF7995400.1"/>
    <property type="molecule type" value="Genomic_DNA"/>
</dbReference>
<dbReference type="GO" id="GO:0004252">
    <property type="term" value="F:serine-type endopeptidase activity"/>
    <property type="evidence" value="ECO:0007669"/>
    <property type="project" value="InterPro"/>
</dbReference>
<dbReference type="InterPro" id="IPR051487">
    <property type="entry name" value="Ser/Thr_Proteases_Immune/Dev"/>
</dbReference>
<dbReference type="SMART" id="SM00020">
    <property type="entry name" value="Tryp_SPc"/>
    <property type="match status" value="1"/>
</dbReference>
<dbReference type="SUPFAM" id="SSF50494">
    <property type="entry name" value="Trypsin-like serine proteases"/>
    <property type="match status" value="1"/>
</dbReference>
<dbReference type="Gene3D" id="2.40.10.10">
    <property type="entry name" value="Trypsin-like serine proteases"/>
    <property type="match status" value="1"/>
</dbReference>
<comment type="caution">
    <text evidence="4">The sequence shown here is derived from an EMBL/GenBank/DDBJ whole genome shotgun (WGS) entry which is preliminary data.</text>
</comment>
<evidence type="ECO:0000313" key="5">
    <source>
        <dbReference type="Proteomes" id="UP000639338"/>
    </source>
</evidence>
<evidence type="ECO:0000256" key="2">
    <source>
        <dbReference type="ARBA" id="ARBA00024195"/>
    </source>
</evidence>
<organism evidence="4 5">
    <name type="scientific">Aphidius gifuensis</name>
    <name type="common">Parasitoid wasp</name>
    <dbReference type="NCBI Taxonomy" id="684658"/>
    <lineage>
        <taxon>Eukaryota</taxon>
        <taxon>Metazoa</taxon>
        <taxon>Ecdysozoa</taxon>
        <taxon>Arthropoda</taxon>
        <taxon>Hexapoda</taxon>
        <taxon>Insecta</taxon>
        <taxon>Pterygota</taxon>
        <taxon>Neoptera</taxon>
        <taxon>Endopterygota</taxon>
        <taxon>Hymenoptera</taxon>
        <taxon>Apocrita</taxon>
        <taxon>Ichneumonoidea</taxon>
        <taxon>Braconidae</taxon>
        <taxon>Aphidiinae</taxon>
        <taxon>Aphidius</taxon>
    </lineage>
</organism>
<proteinExistence type="inferred from homology"/>
<dbReference type="InterPro" id="IPR001254">
    <property type="entry name" value="Trypsin_dom"/>
</dbReference>
<dbReference type="GO" id="GO:0006508">
    <property type="term" value="P:proteolysis"/>
    <property type="evidence" value="ECO:0007669"/>
    <property type="project" value="InterPro"/>
</dbReference>
<sequence>MCVKPYGVLNGKKLSKIIGGLTTQIDHFPSQVSLRWHEGHICGGTIITEIHILTSASCVSFENNIFAGNIKILSGTDDQFDSFISDHLTEVTHVICHPNYDEQLHWINDICILKLATSLIFDDKRRNVNIAMTYRRSGFYLSTGWGDSHDIVRNQDKRFLQVVESKVESQETCFNYFKNYNFGLISSQNCATVTNKNAIIEQGDGGAGLINQNHGVDKTEGIISLILENKKNTFVYTKVWMYAEWIQSVIENY</sequence>
<dbReference type="AlphaFoldDB" id="A0A834XXM2"/>
<comment type="similarity">
    <text evidence="2">Belongs to the peptidase S1 family. CLIP subfamily.</text>
</comment>
<dbReference type="PROSITE" id="PS50240">
    <property type="entry name" value="TRYPSIN_DOM"/>
    <property type="match status" value="1"/>
</dbReference>
<evidence type="ECO:0000256" key="1">
    <source>
        <dbReference type="ARBA" id="ARBA00023157"/>
    </source>
</evidence>
<dbReference type="Proteomes" id="UP000639338">
    <property type="component" value="Unassembled WGS sequence"/>
</dbReference>
<dbReference type="InterPro" id="IPR009003">
    <property type="entry name" value="Peptidase_S1_PA"/>
</dbReference>
<dbReference type="FunFam" id="2.40.10.10:FF:000068">
    <property type="entry name" value="transmembrane protease serine 2"/>
    <property type="match status" value="1"/>
</dbReference>
<reference evidence="4 5" key="1">
    <citation type="submission" date="2020-08" db="EMBL/GenBank/DDBJ databases">
        <title>Aphidius gifuensis genome sequencing and assembly.</title>
        <authorList>
            <person name="Du Z."/>
        </authorList>
    </citation>
    <scope>NUCLEOTIDE SEQUENCE [LARGE SCALE GENOMIC DNA]</scope>
    <source>
        <strain evidence="4">YNYX2018</strain>
        <tissue evidence="4">Adults</tissue>
    </source>
</reference>
<gene>
    <name evidence="4" type="ORF">HCN44_006507</name>
</gene>
<name>A0A834XXM2_APHGI</name>
<protein>
    <recommendedName>
        <fullName evidence="3">Peptidase S1 domain-containing protein</fullName>
    </recommendedName>
</protein>
<dbReference type="PANTHER" id="PTHR24256">
    <property type="entry name" value="TRYPTASE-RELATED"/>
    <property type="match status" value="1"/>
</dbReference>
<accession>A0A834XXM2</accession>